<dbReference type="InterPro" id="IPR050623">
    <property type="entry name" value="Glucan_succinyl_AcylTrfase"/>
</dbReference>
<keyword evidence="4" id="KW-0808">Transferase</keyword>
<dbReference type="PANTHER" id="PTHR36927:SF1">
    <property type="entry name" value="MDO-LIKE PROTEIN"/>
    <property type="match status" value="1"/>
</dbReference>
<dbReference type="SUPFAM" id="SSF48403">
    <property type="entry name" value="Ankyrin repeat"/>
    <property type="match status" value="1"/>
</dbReference>
<feature type="transmembrane region" description="Helical" evidence="2">
    <location>
        <begin position="289"/>
        <end position="306"/>
    </location>
</feature>
<accession>A0A5C5WIE0</accession>
<dbReference type="Gene3D" id="1.25.40.20">
    <property type="entry name" value="Ankyrin repeat-containing domain"/>
    <property type="match status" value="1"/>
</dbReference>
<dbReference type="PANTHER" id="PTHR36927">
    <property type="entry name" value="BLR4337 PROTEIN"/>
    <property type="match status" value="1"/>
</dbReference>
<evidence type="ECO:0000313" key="4">
    <source>
        <dbReference type="EMBL" id="TWT49572.1"/>
    </source>
</evidence>
<dbReference type="Proteomes" id="UP000316598">
    <property type="component" value="Unassembled WGS sequence"/>
</dbReference>
<keyword evidence="1" id="KW-0040">ANK repeat</keyword>
<protein>
    <submittedName>
        <fullName evidence="4">Glucans biosynthesis protein C</fullName>
        <ecNumber evidence="4">2.1.-.-</ecNumber>
    </submittedName>
</protein>
<evidence type="ECO:0000259" key="3">
    <source>
        <dbReference type="Pfam" id="PF01757"/>
    </source>
</evidence>
<dbReference type="GO" id="GO:0016747">
    <property type="term" value="F:acyltransferase activity, transferring groups other than amino-acyl groups"/>
    <property type="evidence" value="ECO:0007669"/>
    <property type="project" value="InterPro"/>
</dbReference>
<dbReference type="EC" id="2.1.-.-" evidence="4"/>
<keyword evidence="2" id="KW-0812">Transmembrane</keyword>
<feature type="repeat" description="ANK" evidence="1">
    <location>
        <begin position="118"/>
        <end position="150"/>
    </location>
</feature>
<feature type="transmembrane region" description="Helical" evidence="2">
    <location>
        <begin position="82"/>
        <end position="104"/>
    </location>
</feature>
<feature type="transmembrane region" description="Helical" evidence="2">
    <location>
        <begin position="38"/>
        <end position="61"/>
    </location>
</feature>
<dbReference type="AlphaFoldDB" id="A0A5C5WIE0"/>
<dbReference type="InterPro" id="IPR036770">
    <property type="entry name" value="Ankyrin_rpt-contain_sf"/>
</dbReference>
<feature type="transmembrane region" description="Helical" evidence="2">
    <location>
        <begin position="390"/>
        <end position="408"/>
    </location>
</feature>
<feature type="domain" description="Acyltransferase 3" evidence="3">
    <location>
        <begin position="237"/>
        <end position="468"/>
    </location>
</feature>
<dbReference type="PROSITE" id="PS50088">
    <property type="entry name" value="ANK_REPEAT"/>
    <property type="match status" value="2"/>
</dbReference>
<gene>
    <name evidence="4" type="primary">mdoC</name>
    <name evidence="4" type="ORF">Pla22_47690</name>
</gene>
<dbReference type="SMART" id="SM00248">
    <property type="entry name" value="ANK"/>
    <property type="match status" value="2"/>
</dbReference>
<keyword evidence="2" id="KW-1133">Transmembrane helix</keyword>
<feature type="domain" description="Acyltransferase 3" evidence="3">
    <location>
        <begin position="1"/>
        <end position="103"/>
    </location>
</feature>
<comment type="caution">
    <text evidence="4">The sequence shown here is derived from an EMBL/GenBank/DDBJ whole genome shotgun (WGS) entry which is preliminary data.</text>
</comment>
<feature type="repeat" description="ANK" evidence="1">
    <location>
        <begin position="151"/>
        <end position="183"/>
    </location>
</feature>
<feature type="transmembrane region" description="Helical" evidence="2">
    <location>
        <begin position="318"/>
        <end position="337"/>
    </location>
</feature>
<keyword evidence="2" id="KW-0472">Membrane</keyword>
<keyword evidence="5" id="KW-1185">Reference proteome</keyword>
<evidence type="ECO:0000256" key="2">
    <source>
        <dbReference type="SAM" id="Phobius"/>
    </source>
</evidence>
<dbReference type="PROSITE" id="PS50297">
    <property type="entry name" value="ANK_REP_REGION"/>
    <property type="match status" value="1"/>
</dbReference>
<feature type="transmembrane region" description="Helical" evidence="2">
    <location>
        <begin position="428"/>
        <end position="445"/>
    </location>
</feature>
<evidence type="ECO:0000313" key="5">
    <source>
        <dbReference type="Proteomes" id="UP000316598"/>
    </source>
</evidence>
<dbReference type="EMBL" id="SJPI01000003">
    <property type="protein sequence ID" value="TWT49572.1"/>
    <property type="molecule type" value="Genomic_DNA"/>
</dbReference>
<feature type="transmembrane region" description="Helical" evidence="2">
    <location>
        <begin position="451"/>
        <end position="473"/>
    </location>
</feature>
<sequence>MDALRGVAMLLGIVLHGAISFIPGAGGWAVKDPVSSEGFAWLLAGIHGFRMPLFFLISGYFTMMLYRRRGMASLLRQRTKRILVPMLIGLITIIPANWIVSAYVGEQIQATQETQPTESPTDIFASAASGDVEQVRKLIDEGADIDQRSADGATALLIASFFGRVEVVELLLARGADPNIANHNGDLPNTVLAAPWGITQWLADLSKVQVQRDEVEAGRRRIAGLLPKVPDGQVATKAGELRGLLFDFPLFGHLWFLWFLTWLVAGFAIVMTVARWLRFKALPDWMTGRFCYLWLIPATMAAQSFMRNFGTGFGPDTSLGLLPIPSVLIYYALFFGFGAICFDREKRSEHGQLQIGNLWWVTIPACLLLVFPVGLILTHMENAEMRWGGLLAQSCFAWMMTFGMMGLFRKHLSHPSATMRYLSDSSYWLYLAHIPLIIYVQYWVYHYQLPAAIKFAIVCSVTTVILLLSYHWFIRYTPIGTLLNGKRSRTPESDRVLEAVLLER</sequence>
<evidence type="ECO:0000256" key="1">
    <source>
        <dbReference type="PROSITE-ProRule" id="PRU00023"/>
    </source>
</evidence>
<feature type="transmembrane region" description="Helical" evidence="2">
    <location>
        <begin position="7"/>
        <end position="26"/>
    </location>
</feature>
<feature type="transmembrane region" description="Helical" evidence="2">
    <location>
        <begin position="255"/>
        <end position="277"/>
    </location>
</feature>
<proteinExistence type="predicted"/>
<dbReference type="InterPro" id="IPR002656">
    <property type="entry name" value="Acyl_transf_3_dom"/>
</dbReference>
<name>A0A5C5WIE0_9BACT</name>
<feature type="transmembrane region" description="Helical" evidence="2">
    <location>
        <begin position="358"/>
        <end position="378"/>
    </location>
</feature>
<reference evidence="4 5" key="1">
    <citation type="submission" date="2019-02" db="EMBL/GenBank/DDBJ databases">
        <title>Deep-cultivation of Planctomycetes and their phenomic and genomic characterization uncovers novel biology.</title>
        <authorList>
            <person name="Wiegand S."/>
            <person name="Jogler M."/>
            <person name="Boedeker C."/>
            <person name="Pinto D."/>
            <person name="Vollmers J."/>
            <person name="Rivas-Marin E."/>
            <person name="Kohn T."/>
            <person name="Peeters S.H."/>
            <person name="Heuer A."/>
            <person name="Rast P."/>
            <person name="Oberbeckmann S."/>
            <person name="Bunk B."/>
            <person name="Jeske O."/>
            <person name="Meyerdierks A."/>
            <person name="Storesund J.E."/>
            <person name="Kallscheuer N."/>
            <person name="Luecker S."/>
            <person name="Lage O.M."/>
            <person name="Pohl T."/>
            <person name="Merkel B.J."/>
            <person name="Hornburger P."/>
            <person name="Mueller R.-W."/>
            <person name="Bruemmer F."/>
            <person name="Labrenz M."/>
            <person name="Spormann A.M."/>
            <person name="Op Den Camp H."/>
            <person name="Overmann J."/>
            <person name="Amann R."/>
            <person name="Jetten M.S.M."/>
            <person name="Mascher T."/>
            <person name="Medema M.H."/>
            <person name="Devos D.P."/>
            <person name="Kaster A.-K."/>
            <person name="Ovreas L."/>
            <person name="Rohde M."/>
            <person name="Galperin M.Y."/>
            <person name="Jogler C."/>
        </authorList>
    </citation>
    <scope>NUCLEOTIDE SEQUENCE [LARGE SCALE GENOMIC DNA]</scope>
    <source>
        <strain evidence="4 5">Pla22</strain>
    </source>
</reference>
<dbReference type="Pfam" id="PF12796">
    <property type="entry name" value="Ank_2"/>
    <property type="match status" value="1"/>
</dbReference>
<dbReference type="InterPro" id="IPR002110">
    <property type="entry name" value="Ankyrin_rpt"/>
</dbReference>
<dbReference type="Pfam" id="PF01757">
    <property type="entry name" value="Acyl_transf_3"/>
    <property type="match status" value="2"/>
</dbReference>
<organism evidence="4 5">
    <name type="scientific">Rubripirellula amarantea</name>
    <dbReference type="NCBI Taxonomy" id="2527999"/>
    <lineage>
        <taxon>Bacteria</taxon>
        <taxon>Pseudomonadati</taxon>
        <taxon>Planctomycetota</taxon>
        <taxon>Planctomycetia</taxon>
        <taxon>Pirellulales</taxon>
        <taxon>Pirellulaceae</taxon>
        <taxon>Rubripirellula</taxon>
    </lineage>
</organism>